<feature type="transmembrane region" description="Helical" evidence="13">
    <location>
        <begin position="401"/>
        <end position="424"/>
    </location>
</feature>
<dbReference type="InterPro" id="IPR005829">
    <property type="entry name" value="Sugar_transporter_CS"/>
</dbReference>
<proteinExistence type="inferred from homology"/>
<keyword evidence="16" id="KW-1185">Reference proteome</keyword>
<sequence length="464" mass="49563">MAQAGHNLPLIIATSCVATLGGFLFGFDSGVINGTIDGLQSAFNSNSIGTGFNVASMLLGCAIGAFFAGVLADKFGRRTLLIVSALFFIVSAWGSGIADTGSWFILYRVLGGLAVGAASVMAPAYISEIAPSEYRGRLSSVQQVAIICGLSAAFFSNYLLADAAGGSKAVFWLGYEAWRWMFWIELVPAALFAITLLLISESPRYLVLTGQQDKARQVLDRLAGTDQAPKLIQEISDSLADDHHAPRLSDLFQAGKVRRIVWIGIGLATFQQLVGINVVFYYGSVLWQSVGFSENDALQINVLSGLLSIGAVVAALLLIDRIGRKPLLMIGSIGMAATLAVVAYAFATGSLQNGTLQLSDQMGVVALIAANTYVVFFNFSWGPVMWVMLGEMFPNQIRGTGLAVSGLFQWGSNFAVTMTFPYMLAGIGLAATYGIYAFFATLSIWFVASMIRETRGISLEDMRG</sequence>
<organism evidence="15 16">
    <name type="scientific">Arenicella xantha</name>
    <dbReference type="NCBI Taxonomy" id="644221"/>
    <lineage>
        <taxon>Bacteria</taxon>
        <taxon>Pseudomonadati</taxon>
        <taxon>Pseudomonadota</taxon>
        <taxon>Gammaproteobacteria</taxon>
        <taxon>Arenicellales</taxon>
        <taxon>Arenicellaceae</taxon>
        <taxon>Arenicella</taxon>
    </lineage>
</organism>
<keyword evidence="4" id="KW-1003">Cell membrane</keyword>
<dbReference type="InterPro" id="IPR036259">
    <property type="entry name" value="MFS_trans_sf"/>
</dbReference>
<keyword evidence="8 13" id="KW-0472">Membrane</keyword>
<dbReference type="PROSITE" id="PS00216">
    <property type="entry name" value="SUGAR_TRANSPORT_1"/>
    <property type="match status" value="2"/>
</dbReference>
<dbReference type="OrthoDB" id="5368493at2"/>
<evidence type="ECO:0000256" key="1">
    <source>
        <dbReference type="ARBA" id="ARBA00004651"/>
    </source>
</evidence>
<evidence type="ECO:0000256" key="9">
    <source>
        <dbReference type="ARBA" id="ARBA00050593"/>
    </source>
</evidence>
<keyword evidence="3 12" id="KW-0813">Transport</keyword>
<protein>
    <recommendedName>
        <fullName evidence="10">D-xylose-proton symporter</fullName>
    </recommendedName>
    <alternativeName>
        <fullName evidence="11">D-xylose transporter</fullName>
    </alternativeName>
</protein>
<feature type="transmembrane region" description="Helical" evidence="13">
    <location>
        <begin position="367"/>
        <end position="389"/>
    </location>
</feature>
<feature type="transmembrane region" description="Helical" evidence="13">
    <location>
        <begin position="430"/>
        <end position="448"/>
    </location>
</feature>
<evidence type="ECO:0000313" key="15">
    <source>
        <dbReference type="EMBL" id="RBP49753.1"/>
    </source>
</evidence>
<comment type="caution">
    <text evidence="15">The sequence shown here is derived from an EMBL/GenBank/DDBJ whole genome shotgun (WGS) entry which is preliminary data.</text>
</comment>
<evidence type="ECO:0000256" key="11">
    <source>
        <dbReference type="ARBA" id="ARBA00076792"/>
    </source>
</evidence>
<evidence type="ECO:0000256" key="6">
    <source>
        <dbReference type="ARBA" id="ARBA00022692"/>
    </source>
</evidence>
<dbReference type="SUPFAM" id="SSF103473">
    <property type="entry name" value="MFS general substrate transporter"/>
    <property type="match status" value="1"/>
</dbReference>
<dbReference type="GO" id="GO:0005886">
    <property type="term" value="C:plasma membrane"/>
    <property type="evidence" value="ECO:0007669"/>
    <property type="project" value="UniProtKB-SubCell"/>
</dbReference>
<dbReference type="FunCoup" id="A0A395JIQ6">
    <property type="interactions" value="132"/>
</dbReference>
<evidence type="ECO:0000256" key="7">
    <source>
        <dbReference type="ARBA" id="ARBA00022989"/>
    </source>
</evidence>
<dbReference type="InParanoid" id="A0A395JIQ6"/>
<dbReference type="GO" id="GO:0022857">
    <property type="term" value="F:transmembrane transporter activity"/>
    <property type="evidence" value="ECO:0007669"/>
    <property type="project" value="InterPro"/>
</dbReference>
<evidence type="ECO:0000256" key="10">
    <source>
        <dbReference type="ARBA" id="ARBA00070440"/>
    </source>
</evidence>
<dbReference type="EMBL" id="QNRT01000003">
    <property type="protein sequence ID" value="RBP49753.1"/>
    <property type="molecule type" value="Genomic_DNA"/>
</dbReference>
<evidence type="ECO:0000256" key="8">
    <source>
        <dbReference type="ARBA" id="ARBA00023136"/>
    </source>
</evidence>
<keyword evidence="6 13" id="KW-0812">Transmembrane</keyword>
<comment type="subcellular location">
    <subcellularLocation>
        <location evidence="1">Cell membrane</location>
        <topology evidence="1">Multi-pass membrane protein</topology>
    </subcellularLocation>
</comment>
<evidence type="ECO:0000256" key="5">
    <source>
        <dbReference type="ARBA" id="ARBA00022597"/>
    </source>
</evidence>
<feature type="transmembrane region" description="Helical" evidence="13">
    <location>
        <begin position="302"/>
        <end position="319"/>
    </location>
</feature>
<evidence type="ECO:0000256" key="12">
    <source>
        <dbReference type="RuleBase" id="RU003346"/>
    </source>
</evidence>
<keyword evidence="5" id="KW-0762">Sugar transport</keyword>
<dbReference type="CDD" id="cd17359">
    <property type="entry name" value="MFS_XylE_like"/>
    <property type="match status" value="1"/>
</dbReference>
<dbReference type="InterPro" id="IPR003663">
    <property type="entry name" value="Sugar/inositol_transpt"/>
</dbReference>
<dbReference type="InterPro" id="IPR005828">
    <property type="entry name" value="MFS_sugar_transport-like"/>
</dbReference>
<dbReference type="InterPro" id="IPR047984">
    <property type="entry name" value="XylE-like"/>
</dbReference>
<dbReference type="AlphaFoldDB" id="A0A395JIQ6"/>
<dbReference type="InterPro" id="IPR020846">
    <property type="entry name" value="MFS_dom"/>
</dbReference>
<dbReference type="RefSeq" id="WP_113954753.1">
    <property type="nucleotide sequence ID" value="NZ_QNRT01000003.1"/>
</dbReference>
<gene>
    <name evidence="15" type="ORF">DFR28_103178</name>
</gene>
<keyword evidence="7 13" id="KW-1133">Transmembrane helix</keyword>
<dbReference type="PANTHER" id="PTHR48023:SF4">
    <property type="entry name" value="D-XYLOSE-PROTON SYMPORTER-LIKE 2"/>
    <property type="match status" value="1"/>
</dbReference>
<feature type="domain" description="Major facilitator superfamily (MFS) profile" evidence="14">
    <location>
        <begin position="14"/>
        <end position="455"/>
    </location>
</feature>
<dbReference type="PROSITE" id="PS00217">
    <property type="entry name" value="SUGAR_TRANSPORT_2"/>
    <property type="match status" value="1"/>
</dbReference>
<dbReference type="PRINTS" id="PR00171">
    <property type="entry name" value="SUGRTRNSPORT"/>
</dbReference>
<dbReference type="Gene3D" id="1.20.1250.20">
    <property type="entry name" value="MFS general substrate transporter like domains"/>
    <property type="match status" value="1"/>
</dbReference>
<evidence type="ECO:0000256" key="13">
    <source>
        <dbReference type="SAM" id="Phobius"/>
    </source>
</evidence>
<feature type="transmembrane region" description="Helical" evidence="13">
    <location>
        <begin position="79"/>
        <end position="98"/>
    </location>
</feature>
<feature type="transmembrane region" description="Helical" evidence="13">
    <location>
        <begin position="138"/>
        <end position="160"/>
    </location>
</feature>
<dbReference type="FunFam" id="1.20.1250.20:FF:000122">
    <property type="entry name" value="D-xylose transporter XylE"/>
    <property type="match status" value="1"/>
</dbReference>
<accession>A0A395JIQ6</accession>
<evidence type="ECO:0000256" key="3">
    <source>
        <dbReference type="ARBA" id="ARBA00022448"/>
    </source>
</evidence>
<feature type="transmembrane region" description="Helical" evidence="13">
    <location>
        <begin position="326"/>
        <end position="347"/>
    </location>
</feature>
<feature type="transmembrane region" description="Helical" evidence="13">
    <location>
        <begin position="180"/>
        <end position="199"/>
    </location>
</feature>
<dbReference type="Proteomes" id="UP000253083">
    <property type="component" value="Unassembled WGS sequence"/>
</dbReference>
<comment type="similarity">
    <text evidence="2 12">Belongs to the major facilitator superfamily. Sugar transporter (TC 2.A.1.1) family.</text>
</comment>
<dbReference type="NCBIfam" id="TIGR00879">
    <property type="entry name" value="SP"/>
    <property type="match status" value="1"/>
</dbReference>
<comment type="catalytic activity">
    <reaction evidence="9">
        <text>D-xylose(in) + H(+)(in) = D-xylose(out) + H(+)(out)</text>
        <dbReference type="Rhea" id="RHEA:28959"/>
        <dbReference type="ChEBI" id="CHEBI:15378"/>
        <dbReference type="ChEBI" id="CHEBI:53455"/>
    </reaction>
    <physiologicalReaction direction="right-to-left" evidence="9">
        <dbReference type="Rhea" id="RHEA:28961"/>
    </physiologicalReaction>
</comment>
<evidence type="ECO:0000256" key="2">
    <source>
        <dbReference type="ARBA" id="ARBA00010992"/>
    </source>
</evidence>
<name>A0A395JIQ6_9GAMM</name>
<evidence type="ECO:0000256" key="4">
    <source>
        <dbReference type="ARBA" id="ARBA00022475"/>
    </source>
</evidence>
<feature type="transmembrane region" description="Helical" evidence="13">
    <location>
        <begin position="47"/>
        <end position="72"/>
    </location>
</feature>
<feature type="transmembrane region" description="Helical" evidence="13">
    <location>
        <begin position="260"/>
        <end position="282"/>
    </location>
</feature>
<reference evidence="15 16" key="1">
    <citation type="submission" date="2018-06" db="EMBL/GenBank/DDBJ databases">
        <title>Genomic Encyclopedia of Type Strains, Phase IV (KMG-IV): sequencing the most valuable type-strain genomes for metagenomic binning, comparative biology and taxonomic classification.</title>
        <authorList>
            <person name="Goeker M."/>
        </authorList>
    </citation>
    <scope>NUCLEOTIDE SEQUENCE [LARGE SCALE GENOMIC DNA]</scope>
    <source>
        <strain evidence="15 16">DSM 24032</strain>
    </source>
</reference>
<dbReference type="Pfam" id="PF00083">
    <property type="entry name" value="Sugar_tr"/>
    <property type="match status" value="1"/>
</dbReference>
<feature type="transmembrane region" description="Helical" evidence="13">
    <location>
        <begin position="104"/>
        <end position="126"/>
    </location>
</feature>
<evidence type="ECO:0000259" key="14">
    <source>
        <dbReference type="PROSITE" id="PS50850"/>
    </source>
</evidence>
<feature type="transmembrane region" description="Helical" evidence="13">
    <location>
        <begin position="7"/>
        <end position="27"/>
    </location>
</feature>
<dbReference type="InterPro" id="IPR050820">
    <property type="entry name" value="MFS_Sugar_Transporter"/>
</dbReference>
<evidence type="ECO:0000313" key="16">
    <source>
        <dbReference type="Proteomes" id="UP000253083"/>
    </source>
</evidence>
<dbReference type="PROSITE" id="PS50850">
    <property type="entry name" value="MFS"/>
    <property type="match status" value="1"/>
</dbReference>
<dbReference type="PANTHER" id="PTHR48023">
    <property type="entry name" value="D-XYLOSE-PROTON SYMPORTER-LIKE 2"/>
    <property type="match status" value="1"/>
</dbReference>